<evidence type="ECO:0000313" key="1">
    <source>
        <dbReference type="EMBL" id="PIS04913.1"/>
    </source>
</evidence>
<comment type="caution">
    <text evidence="1">The sequence shown here is derived from an EMBL/GenBank/DDBJ whole genome shotgun (WGS) entry which is preliminary data.</text>
</comment>
<reference evidence="2" key="1">
    <citation type="submission" date="2017-09" db="EMBL/GenBank/DDBJ databases">
        <title>Depth-based differentiation of microbial function through sediment-hosted aquifers and enrichment of novel symbionts in the deep terrestrial subsurface.</title>
        <authorList>
            <person name="Probst A.J."/>
            <person name="Ladd B."/>
            <person name="Jarett J.K."/>
            <person name="Geller-Mcgrath D.E."/>
            <person name="Sieber C.M.K."/>
            <person name="Emerson J.B."/>
            <person name="Anantharaman K."/>
            <person name="Thomas B.C."/>
            <person name="Malmstrom R."/>
            <person name="Stieglmeier M."/>
            <person name="Klingl A."/>
            <person name="Woyke T."/>
            <person name="Ryan C.M."/>
            <person name="Banfield J.F."/>
        </authorList>
    </citation>
    <scope>NUCLEOTIDE SEQUENCE [LARGE SCALE GENOMIC DNA]</scope>
</reference>
<dbReference type="InterPro" id="IPR009078">
    <property type="entry name" value="Ferritin-like_SF"/>
</dbReference>
<evidence type="ECO:0008006" key="3">
    <source>
        <dbReference type="Google" id="ProtNLM"/>
    </source>
</evidence>
<dbReference type="SUPFAM" id="SSF47240">
    <property type="entry name" value="Ferritin-like"/>
    <property type="match status" value="1"/>
</dbReference>
<organism evidence="1 2">
    <name type="scientific">Candidatus Buchananbacteria bacterium CG10_big_fil_rev_8_21_14_0_10_42_9</name>
    <dbReference type="NCBI Taxonomy" id="1974526"/>
    <lineage>
        <taxon>Bacteria</taxon>
        <taxon>Candidatus Buchananiibacteriota</taxon>
    </lineage>
</organism>
<dbReference type="Gene3D" id="1.20.1260.10">
    <property type="match status" value="1"/>
</dbReference>
<dbReference type="CDD" id="cd00657">
    <property type="entry name" value="Ferritin_like"/>
    <property type="match status" value="1"/>
</dbReference>
<name>A0A2H0W0M6_9BACT</name>
<dbReference type="Proteomes" id="UP000230935">
    <property type="component" value="Unassembled WGS sequence"/>
</dbReference>
<gene>
    <name evidence="1" type="ORF">COT81_03925</name>
</gene>
<protein>
    <recommendedName>
        <fullName evidence="3">Ferritin-like domain-containing protein</fullName>
    </recommendedName>
</protein>
<accession>A0A2H0W0M6</accession>
<dbReference type="InterPro" id="IPR012347">
    <property type="entry name" value="Ferritin-like"/>
</dbReference>
<dbReference type="EMBL" id="PEZZ01000031">
    <property type="protein sequence ID" value="PIS04913.1"/>
    <property type="molecule type" value="Genomic_DNA"/>
</dbReference>
<sequence length="183" mass="21583">MISDQELYILSYYRACELAGAILFGKLAFHTNFENIRIPLTEHALEESRHAWRWTETIEKLGRIPLKVTQAYQTEYGKEYGMPTSILEILCLTQVFEKRTLDHFNKHLALPGTHDLVKATLQELIDDETGHVSWVRKELDDYIAKRDEEEINAVMKKMEEVDKKVFERLSKTEPFKEYFKELL</sequence>
<dbReference type="AlphaFoldDB" id="A0A2H0W0M6"/>
<proteinExistence type="predicted"/>
<evidence type="ECO:0000313" key="2">
    <source>
        <dbReference type="Proteomes" id="UP000230935"/>
    </source>
</evidence>